<feature type="signal peptide" evidence="20">
    <location>
        <begin position="1"/>
        <end position="26"/>
    </location>
</feature>
<evidence type="ECO:0000256" key="12">
    <source>
        <dbReference type="ARBA" id="ARBA00022989"/>
    </source>
</evidence>
<keyword evidence="10 25" id="KW-0418">Kinase</keyword>
<keyword evidence="4" id="KW-0723">Serine/threonine-protein kinase</keyword>
<keyword evidence="14" id="KW-1015">Disulfide bond</keyword>
<dbReference type="InterPro" id="IPR012337">
    <property type="entry name" value="RNaseH-like_sf"/>
</dbReference>
<dbReference type="FunFam" id="2.90.10.10:FF:000001">
    <property type="entry name" value="G-type lectin S-receptor-like serine/threonine-protein kinase"/>
    <property type="match status" value="1"/>
</dbReference>
<dbReference type="GO" id="GO:0005886">
    <property type="term" value="C:plasma membrane"/>
    <property type="evidence" value="ECO:0007669"/>
    <property type="project" value="UniProtKB-SubCell"/>
</dbReference>
<dbReference type="Pfam" id="PF00954">
    <property type="entry name" value="S_locus_glycop"/>
    <property type="match status" value="1"/>
</dbReference>
<evidence type="ECO:0000256" key="4">
    <source>
        <dbReference type="ARBA" id="ARBA00022527"/>
    </source>
</evidence>
<dbReference type="SUPFAM" id="SSF53098">
    <property type="entry name" value="Ribonuclease H-like"/>
    <property type="match status" value="1"/>
</dbReference>
<dbReference type="InterPro" id="IPR000858">
    <property type="entry name" value="S_locus_glycoprot_dom"/>
</dbReference>
<protein>
    <recommendedName>
        <fullName evidence="2">non-specific serine/threonine protein kinase</fullName>
        <ecNumber evidence="2">2.7.11.1</ecNumber>
    </recommendedName>
</protein>
<evidence type="ECO:0000256" key="11">
    <source>
        <dbReference type="ARBA" id="ARBA00022840"/>
    </source>
</evidence>
<dbReference type="InterPro" id="IPR036397">
    <property type="entry name" value="RNaseH_sf"/>
</dbReference>
<comment type="catalytic activity">
    <reaction evidence="18">
        <text>L-seryl-[protein] + ATP = O-phospho-L-seryl-[protein] + ADP + H(+)</text>
        <dbReference type="Rhea" id="RHEA:17989"/>
        <dbReference type="Rhea" id="RHEA-COMP:9863"/>
        <dbReference type="Rhea" id="RHEA-COMP:11604"/>
        <dbReference type="ChEBI" id="CHEBI:15378"/>
        <dbReference type="ChEBI" id="CHEBI:29999"/>
        <dbReference type="ChEBI" id="CHEBI:30616"/>
        <dbReference type="ChEBI" id="CHEBI:83421"/>
        <dbReference type="ChEBI" id="CHEBI:456216"/>
        <dbReference type="EC" id="2.7.11.1"/>
    </reaction>
</comment>
<dbReference type="EMBL" id="KQ483489">
    <property type="protein sequence ID" value="KYP48862.1"/>
    <property type="molecule type" value="Genomic_DNA"/>
</dbReference>
<dbReference type="PROSITE" id="PS00108">
    <property type="entry name" value="PROTEIN_KINASE_ST"/>
    <property type="match status" value="1"/>
</dbReference>
<dbReference type="InterPro" id="IPR003609">
    <property type="entry name" value="Pan_app"/>
</dbReference>
<evidence type="ECO:0000313" key="26">
    <source>
        <dbReference type="Proteomes" id="UP000075243"/>
    </source>
</evidence>
<dbReference type="GO" id="GO:0005524">
    <property type="term" value="F:ATP binding"/>
    <property type="evidence" value="ECO:0007669"/>
    <property type="project" value="UniProtKB-KW"/>
</dbReference>
<evidence type="ECO:0000259" key="21">
    <source>
        <dbReference type="PROSITE" id="PS50011"/>
    </source>
</evidence>
<feature type="domain" description="Apple" evidence="23">
    <location>
        <begin position="528"/>
        <end position="614"/>
    </location>
</feature>
<dbReference type="InterPro" id="IPR001584">
    <property type="entry name" value="Integrase_cat-core"/>
</dbReference>
<evidence type="ECO:0000259" key="24">
    <source>
        <dbReference type="PROSITE" id="PS50994"/>
    </source>
</evidence>
<dbReference type="Gene3D" id="3.30.420.10">
    <property type="entry name" value="Ribonuclease H-like superfamily/Ribonuclease H"/>
    <property type="match status" value="1"/>
</dbReference>
<dbReference type="Pfam" id="PF01453">
    <property type="entry name" value="B_lectin"/>
    <property type="match status" value="1"/>
</dbReference>
<dbReference type="GO" id="GO:0048544">
    <property type="term" value="P:recognition of pollen"/>
    <property type="evidence" value="ECO:0007669"/>
    <property type="project" value="InterPro"/>
</dbReference>
<dbReference type="InterPro" id="IPR011009">
    <property type="entry name" value="Kinase-like_dom_sf"/>
</dbReference>
<keyword evidence="6" id="KW-0808">Transferase</keyword>
<dbReference type="InterPro" id="IPR008271">
    <property type="entry name" value="Ser/Thr_kinase_AS"/>
</dbReference>
<organism evidence="25 26">
    <name type="scientific">Cajanus cajan</name>
    <name type="common">Pigeon pea</name>
    <name type="synonym">Cajanus indicus</name>
    <dbReference type="NCBI Taxonomy" id="3821"/>
    <lineage>
        <taxon>Eukaryota</taxon>
        <taxon>Viridiplantae</taxon>
        <taxon>Streptophyta</taxon>
        <taxon>Embryophyta</taxon>
        <taxon>Tracheophyta</taxon>
        <taxon>Spermatophyta</taxon>
        <taxon>Magnoliopsida</taxon>
        <taxon>eudicotyledons</taxon>
        <taxon>Gunneridae</taxon>
        <taxon>Pentapetalae</taxon>
        <taxon>rosids</taxon>
        <taxon>fabids</taxon>
        <taxon>Fabales</taxon>
        <taxon>Fabaceae</taxon>
        <taxon>Papilionoideae</taxon>
        <taxon>50 kb inversion clade</taxon>
        <taxon>NPAAA clade</taxon>
        <taxon>indigoferoid/millettioid clade</taxon>
        <taxon>Phaseoleae</taxon>
        <taxon>Cajanus</taxon>
    </lineage>
</organism>
<dbReference type="CDD" id="cd14066">
    <property type="entry name" value="STKc_IRAK"/>
    <property type="match status" value="1"/>
</dbReference>
<dbReference type="Pfam" id="PF00665">
    <property type="entry name" value="rve"/>
    <property type="match status" value="1"/>
</dbReference>
<dbReference type="SMART" id="SM00108">
    <property type="entry name" value="B_lectin"/>
    <property type="match status" value="1"/>
</dbReference>
<dbReference type="SUPFAM" id="SSF56112">
    <property type="entry name" value="Protein kinase-like (PK-like)"/>
    <property type="match status" value="1"/>
</dbReference>
<dbReference type="GO" id="GO:0004674">
    <property type="term" value="F:protein serine/threonine kinase activity"/>
    <property type="evidence" value="ECO:0007669"/>
    <property type="project" value="UniProtKB-KW"/>
</dbReference>
<dbReference type="PANTHER" id="PTHR27002:SF1105">
    <property type="entry name" value="S-LOCUS LECTIN KINASE FAMILY PROTEIN"/>
    <property type="match status" value="1"/>
</dbReference>
<evidence type="ECO:0000256" key="10">
    <source>
        <dbReference type="ARBA" id="ARBA00022777"/>
    </source>
</evidence>
<dbReference type="SUPFAM" id="SSF51110">
    <property type="entry name" value="alpha-D-mannose-specific plant lectins"/>
    <property type="match status" value="1"/>
</dbReference>
<dbReference type="Pfam" id="PF07714">
    <property type="entry name" value="PK_Tyr_Ser-Thr"/>
    <property type="match status" value="1"/>
</dbReference>
<dbReference type="CDD" id="cd01098">
    <property type="entry name" value="PAN_AP_plant"/>
    <property type="match status" value="1"/>
</dbReference>
<reference evidence="25" key="1">
    <citation type="journal article" date="2012" name="Nat. Biotechnol.">
        <title>Draft genome sequence of pigeonpea (Cajanus cajan), an orphan legume crop of resource-poor farmers.</title>
        <authorList>
            <person name="Varshney R.K."/>
            <person name="Chen W."/>
            <person name="Li Y."/>
            <person name="Bharti A.K."/>
            <person name="Saxena R.K."/>
            <person name="Schlueter J.A."/>
            <person name="Donoghue M.T."/>
            <person name="Azam S."/>
            <person name="Fan G."/>
            <person name="Whaley A.M."/>
            <person name="Farmer A.D."/>
            <person name="Sheridan J."/>
            <person name="Iwata A."/>
            <person name="Tuteja R."/>
            <person name="Penmetsa R.V."/>
            <person name="Wu W."/>
            <person name="Upadhyaya H.D."/>
            <person name="Yang S.P."/>
            <person name="Shah T."/>
            <person name="Saxena K.B."/>
            <person name="Michael T."/>
            <person name="McCombie W.R."/>
            <person name="Yang B."/>
            <person name="Zhang G."/>
            <person name="Yang H."/>
            <person name="Wang J."/>
            <person name="Spillane C."/>
            <person name="Cook D.R."/>
            <person name="May G.D."/>
            <person name="Xu X."/>
            <person name="Jackson S.A."/>
        </authorList>
    </citation>
    <scope>NUCLEOTIDE SEQUENCE [LARGE SCALE GENOMIC DNA]</scope>
</reference>
<feature type="chain" id="PRO_5007588252" description="non-specific serine/threonine protein kinase" evidence="20">
    <location>
        <begin position="27"/>
        <end position="1025"/>
    </location>
</feature>
<accession>A0A151S231</accession>
<gene>
    <name evidence="25" type="ORF">KK1_029422</name>
</gene>
<keyword evidence="3" id="KW-1003">Cell membrane</keyword>
<dbReference type="EC" id="2.7.11.1" evidence="2"/>
<feature type="domain" description="Integrase catalytic" evidence="24">
    <location>
        <begin position="259"/>
        <end position="358"/>
    </location>
</feature>
<sequence length="1025" mass="115684">MSFSNDAKLFFVLFILCCDVLNVGIAIDSITSSQSMKDPDTLSSKDGNFTLGFFTPQNSTKRYVGIWWKSESTVIWVANRNQPLNDSSGVVTISEDGNLVVLNGQNQVVWSTNVSNLGSNSTSKLLDSGNLVLAESTTGNNIWESFQHPSNALLPNMRLTTNKVTANRNKEEWLIDSGCTNHMTNDASIFKELDQSHFSKVTVGNGESVEVKGKGVIAVETSSGTKYISDVLYVPEINQNLLKDDVDVCDVCQFGKQCRLPFPAVASWRVVEKLQLIHTDVCGPMSIASLNGNKYFLLFIDDFTRMSWVFFLKQKSDVFAAFQKFKTLVENEAGCQIKKLRSDNGTEYTAGEFKKFLRGTRTLEDIYARCNVAALEPTRYEEAAEFESWRATMKEEIKMIEKNKTWQLVDRPSNKKVIGVKWVYRTKLNPDGSVNKLKARLVVKVHILNSQGNIEQSLWNEGKKEWVASWKSHESDCDIYGACGPFAICNTQSSPTCSCLKGFEPRNKEEWNRQKWTGGCVRSTSLQCERVSNQNTSADKADGFLKLKMIKVPDHADGSFLSLQPDTCRSRCLKNFSCIAYSYDAKIGCMSWTGNLIDIRQFTYGGLDLYVRVAYTELDKDRNMILIITITVTIGTTLIVTCAYIMWRRLNSKHHVRGMFKGILQFNRGRAPVECTNDDVFGDLSQVKLQELLIFSFEKIVTATNNFHPSNRIGQGGFGPVYKGKLQDGQEIAVKRLSRTSGQGVGEFMNEVVVISKLQHRNLVRLLGCCIEGEEKMLIYEYMANKSLDVYVFDLAKNIVLDWRKRFSVIEGVARGMLYLHRDSRLKIIHRDLKASNILLDEELNPKISDFGMARIFGGNEDQANTRRVVGTYGYMSPEYAMQGLFSEKSDVFSFGVLLLEIVSGRRNSSFYDSENFLTLLGFVWMRWTENNILSIIDPRIYDPSLHKDILRCIHIGLLCVQEFVAERPTMATVISMLQSEIVNLPPPTKPAFTLRHNMLRSMSFAKSNGLNSLNFVSISSIQGR</sequence>
<comment type="catalytic activity">
    <reaction evidence="17">
        <text>L-threonyl-[protein] + ATP = O-phospho-L-threonyl-[protein] + ADP + H(+)</text>
        <dbReference type="Rhea" id="RHEA:46608"/>
        <dbReference type="Rhea" id="RHEA-COMP:11060"/>
        <dbReference type="Rhea" id="RHEA-COMP:11605"/>
        <dbReference type="ChEBI" id="CHEBI:15378"/>
        <dbReference type="ChEBI" id="CHEBI:30013"/>
        <dbReference type="ChEBI" id="CHEBI:30616"/>
        <dbReference type="ChEBI" id="CHEBI:61977"/>
        <dbReference type="ChEBI" id="CHEBI:456216"/>
        <dbReference type="EC" id="2.7.11.1"/>
    </reaction>
</comment>
<evidence type="ECO:0000256" key="3">
    <source>
        <dbReference type="ARBA" id="ARBA00022475"/>
    </source>
</evidence>
<dbReference type="PROSITE" id="PS50994">
    <property type="entry name" value="INTEGRASE"/>
    <property type="match status" value="1"/>
</dbReference>
<dbReference type="PANTHER" id="PTHR27002">
    <property type="entry name" value="RECEPTOR-LIKE SERINE/THREONINE-PROTEIN KINASE SD1-8"/>
    <property type="match status" value="1"/>
</dbReference>
<evidence type="ECO:0000313" key="25">
    <source>
        <dbReference type="EMBL" id="KYP48862.1"/>
    </source>
</evidence>
<dbReference type="InterPro" id="IPR001245">
    <property type="entry name" value="Ser-Thr/Tyr_kinase_cat_dom"/>
</dbReference>
<dbReference type="Gene3D" id="2.90.10.10">
    <property type="entry name" value="Bulb-type lectin domain"/>
    <property type="match status" value="1"/>
</dbReference>
<dbReference type="InterPro" id="IPR000719">
    <property type="entry name" value="Prot_kinase_dom"/>
</dbReference>
<keyword evidence="12 19" id="KW-1133">Transmembrane helix</keyword>
<keyword evidence="7 19" id="KW-0812">Transmembrane</keyword>
<evidence type="ECO:0000256" key="6">
    <source>
        <dbReference type="ARBA" id="ARBA00022679"/>
    </source>
</evidence>
<dbReference type="Gramene" id="C.cajan_30448.t">
    <property type="protein sequence ID" value="C.cajan_30448.t"/>
    <property type="gene ID" value="C.cajan_30448"/>
</dbReference>
<evidence type="ECO:0000256" key="18">
    <source>
        <dbReference type="ARBA" id="ARBA00048679"/>
    </source>
</evidence>
<keyword evidence="9" id="KW-0547">Nucleotide-binding</keyword>
<feature type="domain" description="Protein kinase" evidence="21">
    <location>
        <begin position="707"/>
        <end position="1000"/>
    </location>
</feature>
<comment type="subcellular location">
    <subcellularLocation>
        <location evidence="1">Cell membrane</location>
        <topology evidence="1">Single-pass type I membrane protein</topology>
    </subcellularLocation>
</comment>
<dbReference type="InterPro" id="IPR054722">
    <property type="entry name" value="PolX-like_BBD"/>
</dbReference>
<evidence type="ECO:0000256" key="16">
    <source>
        <dbReference type="ARBA" id="ARBA00023180"/>
    </source>
</evidence>
<dbReference type="AlphaFoldDB" id="A0A151S231"/>
<keyword evidence="5" id="KW-0245">EGF-like domain</keyword>
<evidence type="ECO:0000256" key="19">
    <source>
        <dbReference type="SAM" id="Phobius"/>
    </source>
</evidence>
<keyword evidence="15 25" id="KW-0675">Receptor</keyword>
<evidence type="ECO:0000256" key="7">
    <source>
        <dbReference type="ARBA" id="ARBA00022692"/>
    </source>
</evidence>
<evidence type="ECO:0000256" key="9">
    <source>
        <dbReference type="ARBA" id="ARBA00022741"/>
    </source>
</evidence>
<dbReference type="FunFam" id="3.30.200.20:FF:000145">
    <property type="entry name" value="receptor-like serine/threonine-protein kinase SD1-8"/>
    <property type="match status" value="1"/>
</dbReference>
<dbReference type="Proteomes" id="UP000075243">
    <property type="component" value="Unassembled WGS sequence"/>
</dbReference>
<keyword evidence="26" id="KW-1185">Reference proteome</keyword>
<evidence type="ECO:0000256" key="5">
    <source>
        <dbReference type="ARBA" id="ARBA00022536"/>
    </source>
</evidence>
<name>A0A151S231_CAJCA</name>
<evidence type="ECO:0000256" key="17">
    <source>
        <dbReference type="ARBA" id="ARBA00047899"/>
    </source>
</evidence>
<dbReference type="InterPro" id="IPR036426">
    <property type="entry name" value="Bulb-type_lectin_dom_sf"/>
</dbReference>
<evidence type="ECO:0000256" key="20">
    <source>
        <dbReference type="SAM" id="SignalP"/>
    </source>
</evidence>
<dbReference type="GO" id="GO:0003676">
    <property type="term" value="F:nucleic acid binding"/>
    <property type="evidence" value="ECO:0007669"/>
    <property type="project" value="InterPro"/>
</dbReference>
<feature type="transmembrane region" description="Helical" evidence="19">
    <location>
        <begin position="624"/>
        <end position="647"/>
    </location>
</feature>
<dbReference type="PROSITE" id="PS50011">
    <property type="entry name" value="PROTEIN_KINASE_DOM"/>
    <property type="match status" value="1"/>
</dbReference>
<dbReference type="Gene3D" id="3.30.200.20">
    <property type="entry name" value="Phosphorylase Kinase, domain 1"/>
    <property type="match status" value="1"/>
</dbReference>
<dbReference type="PROSITE" id="PS50948">
    <property type="entry name" value="PAN"/>
    <property type="match status" value="1"/>
</dbReference>
<dbReference type="Gene3D" id="1.10.510.10">
    <property type="entry name" value="Transferase(Phosphotransferase) domain 1"/>
    <property type="match status" value="1"/>
</dbReference>
<dbReference type="SMART" id="SM00220">
    <property type="entry name" value="S_TKc"/>
    <property type="match status" value="1"/>
</dbReference>
<keyword evidence="13 19" id="KW-0472">Membrane</keyword>
<dbReference type="GO" id="GO:0015074">
    <property type="term" value="P:DNA integration"/>
    <property type="evidence" value="ECO:0007669"/>
    <property type="project" value="InterPro"/>
</dbReference>
<dbReference type="Pfam" id="PF22936">
    <property type="entry name" value="Pol_BBD"/>
    <property type="match status" value="1"/>
</dbReference>
<evidence type="ECO:0000256" key="13">
    <source>
        <dbReference type="ARBA" id="ARBA00023136"/>
    </source>
</evidence>
<dbReference type="InterPro" id="IPR001480">
    <property type="entry name" value="Bulb-type_lectin_dom"/>
</dbReference>
<keyword evidence="8 20" id="KW-0732">Signal</keyword>
<keyword evidence="16" id="KW-0325">Glycoprotein</keyword>
<evidence type="ECO:0000259" key="23">
    <source>
        <dbReference type="PROSITE" id="PS50948"/>
    </source>
</evidence>
<feature type="domain" description="Bulb-type lectin" evidence="22">
    <location>
        <begin position="27"/>
        <end position="146"/>
    </location>
</feature>
<proteinExistence type="predicted"/>
<dbReference type="CDD" id="cd00028">
    <property type="entry name" value="B_lectin"/>
    <property type="match status" value="1"/>
</dbReference>
<keyword evidence="11" id="KW-0067">ATP-binding</keyword>
<evidence type="ECO:0000256" key="15">
    <source>
        <dbReference type="ARBA" id="ARBA00023170"/>
    </source>
</evidence>
<dbReference type="OMA" id="WNENTIE"/>
<dbReference type="SMART" id="SM00473">
    <property type="entry name" value="PAN_AP"/>
    <property type="match status" value="1"/>
</dbReference>
<dbReference type="Pfam" id="PF08276">
    <property type="entry name" value="PAN_2"/>
    <property type="match status" value="1"/>
</dbReference>
<dbReference type="FunFam" id="1.10.510.10:FF:000060">
    <property type="entry name" value="G-type lectin S-receptor-like serine/threonine-protein kinase"/>
    <property type="match status" value="1"/>
</dbReference>
<evidence type="ECO:0000256" key="14">
    <source>
        <dbReference type="ARBA" id="ARBA00023157"/>
    </source>
</evidence>
<evidence type="ECO:0000259" key="22">
    <source>
        <dbReference type="PROSITE" id="PS50927"/>
    </source>
</evidence>
<evidence type="ECO:0000256" key="1">
    <source>
        <dbReference type="ARBA" id="ARBA00004251"/>
    </source>
</evidence>
<dbReference type="PROSITE" id="PS50927">
    <property type="entry name" value="BULB_LECTIN"/>
    <property type="match status" value="1"/>
</dbReference>
<evidence type="ECO:0000256" key="2">
    <source>
        <dbReference type="ARBA" id="ARBA00012513"/>
    </source>
</evidence>
<evidence type="ECO:0000256" key="8">
    <source>
        <dbReference type="ARBA" id="ARBA00022729"/>
    </source>
</evidence>